<feature type="compositionally biased region" description="Basic and acidic residues" evidence="1">
    <location>
        <begin position="69"/>
        <end position="78"/>
    </location>
</feature>
<accession>F7W1R2</accession>
<feature type="compositionally biased region" description="Basic and acidic residues" evidence="1">
    <location>
        <begin position="97"/>
        <end position="111"/>
    </location>
</feature>
<dbReference type="HOGENOM" id="CLU_107705_1_0_1"/>
<dbReference type="InterPro" id="IPR018824">
    <property type="entry name" value="Conidiation-specific_6"/>
</dbReference>
<dbReference type="EMBL" id="CABT02000020">
    <property type="protein sequence ID" value="CCC11547.1"/>
    <property type="molecule type" value="Genomic_DNA"/>
</dbReference>
<dbReference type="OrthoDB" id="5419162at2759"/>
<dbReference type="RefSeq" id="XP_003345302.1">
    <property type="nucleotide sequence ID" value="XM_003345254.1"/>
</dbReference>
<sequence>MVDYDAINSSDIPPEVPRSEDSAKDPENVLRGHKATLNNPQQSDAAKEHSKQVLENADEPYDQSSSDTKTTDQGEKDPGNVARGLKAAISNPGVSEGAKESAKEKLKSLGE</sequence>
<dbReference type="PANTHER" id="PTHR36576">
    <property type="entry name" value="UPF0654 PROTEIN C11D3.01C-RELATED"/>
    <property type="match status" value="1"/>
</dbReference>
<dbReference type="AlphaFoldDB" id="F7W1R2"/>
<dbReference type="InParanoid" id="F7W1R2"/>
<dbReference type="KEGG" id="smp:10802642"/>
<dbReference type="GO" id="GO:0005737">
    <property type="term" value="C:cytoplasm"/>
    <property type="evidence" value="ECO:0007669"/>
    <property type="project" value="TreeGrafter"/>
</dbReference>
<feature type="region of interest" description="Disordered" evidence="1">
    <location>
        <begin position="1"/>
        <end position="111"/>
    </location>
</feature>
<dbReference type="eggNOG" id="ENOG502S75W">
    <property type="taxonomic scope" value="Eukaryota"/>
</dbReference>
<protein>
    <submittedName>
        <fullName evidence="2">Putative conidiation-specific expression protein</fullName>
    </submittedName>
</protein>
<evidence type="ECO:0000313" key="3">
    <source>
        <dbReference type="Proteomes" id="UP000001881"/>
    </source>
</evidence>
<organism evidence="2 3">
    <name type="scientific">Sordaria macrospora (strain ATCC MYA-333 / DSM 997 / K(L3346) / K-hell)</name>
    <dbReference type="NCBI Taxonomy" id="771870"/>
    <lineage>
        <taxon>Eukaryota</taxon>
        <taxon>Fungi</taxon>
        <taxon>Dikarya</taxon>
        <taxon>Ascomycota</taxon>
        <taxon>Pezizomycotina</taxon>
        <taxon>Sordariomycetes</taxon>
        <taxon>Sordariomycetidae</taxon>
        <taxon>Sordariales</taxon>
        <taxon>Sordariaceae</taxon>
        <taxon>Sordaria</taxon>
    </lineage>
</organism>
<gene>
    <name evidence="2" type="primary">putative con6</name>
    <name evidence="2" type="ORF">SMAC_04536</name>
</gene>
<dbReference type="OMA" id="MEHRTEQ"/>
<dbReference type="PANTHER" id="PTHR36576:SF1">
    <property type="entry name" value="UPF0654 PROTEIN C11D3.01C-RELATED"/>
    <property type="match status" value="1"/>
</dbReference>
<dbReference type="Proteomes" id="UP000001881">
    <property type="component" value="Unassembled WGS sequence"/>
</dbReference>
<reference evidence="2 3" key="1">
    <citation type="journal article" date="2010" name="PLoS Genet.">
        <title>De novo assembly of a 40 Mb eukaryotic genome from short sequence reads: Sordaria macrospora, a model organism for fungal morphogenesis.</title>
        <authorList>
            <person name="Nowrousian M."/>
            <person name="Stajich J."/>
            <person name="Chu M."/>
            <person name="Engh I."/>
            <person name="Espagne E."/>
            <person name="Halliday K."/>
            <person name="Kamerewerd J."/>
            <person name="Kempken F."/>
            <person name="Knab B."/>
            <person name="Kuo H.C."/>
            <person name="Osiewacz H.D."/>
            <person name="Poeggeler S."/>
            <person name="Read N."/>
            <person name="Seiler S."/>
            <person name="Smith K."/>
            <person name="Zickler D."/>
            <person name="Kueck U."/>
            <person name="Freitag M."/>
        </authorList>
    </citation>
    <scope>NUCLEOTIDE SEQUENCE [LARGE SCALE GENOMIC DNA]</scope>
    <source>
        <strain evidence="3">ATCC MYA-333 / DSM 997 / K(L3346) / K-hell</strain>
        <tissue evidence="2">Mycelium</tissue>
    </source>
</reference>
<name>F7W1R2_SORMK</name>
<evidence type="ECO:0000313" key="2">
    <source>
        <dbReference type="EMBL" id="CCC11547.1"/>
    </source>
</evidence>
<proteinExistence type="predicted"/>
<dbReference type="GeneID" id="10802642"/>
<keyword evidence="3" id="KW-1185">Reference proteome</keyword>
<comment type="caution">
    <text evidence="2">The sequence shown here is derived from an EMBL/GenBank/DDBJ whole genome shotgun (WGS) entry which is preliminary data.</text>
</comment>
<dbReference type="Pfam" id="PF10346">
    <property type="entry name" value="Con-6"/>
    <property type="match status" value="2"/>
</dbReference>
<dbReference type="VEuPathDB" id="FungiDB:SMAC_04536"/>
<dbReference type="InterPro" id="IPR052670">
    <property type="entry name" value="UPF0654_domain"/>
</dbReference>
<feature type="compositionally biased region" description="Basic and acidic residues" evidence="1">
    <location>
        <begin position="17"/>
        <end position="30"/>
    </location>
</feature>
<evidence type="ECO:0000256" key="1">
    <source>
        <dbReference type="SAM" id="MobiDB-lite"/>
    </source>
</evidence>